<dbReference type="EMBL" id="WOAD01000095">
    <property type="protein sequence ID" value="MUI39729.1"/>
    <property type="molecule type" value="Genomic_DNA"/>
</dbReference>
<dbReference type="Proteomes" id="UP000433532">
    <property type="component" value="Unassembled WGS sequence"/>
</dbReference>
<proteinExistence type="predicted"/>
<comment type="caution">
    <text evidence="2">The sequence shown here is derived from an EMBL/GenBank/DDBJ whole genome shotgun (WGS) entry which is preliminary data.</text>
</comment>
<evidence type="ECO:0000313" key="4">
    <source>
        <dbReference type="Proteomes" id="UP000433532"/>
    </source>
</evidence>
<evidence type="ECO:0000313" key="2">
    <source>
        <dbReference type="EMBL" id="RCI75517.1"/>
    </source>
</evidence>
<name>A0A367MDA7_PSEAI</name>
<reference evidence="1 4" key="2">
    <citation type="submission" date="2019-11" db="EMBL/GenBank/DDBJ databases">
        <title>Genomes of ocular Pseudomonas aeruginosa isolates.</title>
        <authorList>
            <person name="Khan M."/>
            <person name="Rice S.A."/>
            <person name="Willcox M.D.P."/>
            <person name="Stapleton F."/>
        </authorList>
    </citation>
    <scope>NUCLEOTIDE SEQUENCE [LARGE SCALE GENOMIC DNA]</scope>
    <source>
        <strain evidence="1 4">PA221</strain>
    </source>
</reference>
<organism evidence="2 3">
    <name type="scientific">Pseudomonas aeruginosa</name>
    <dbReference type="NCBI Taxonomy" id="287"/>
    <lineage>
        <taxon>Bacteria</taxon>
        <taxon>Pseudomonadati</taxon>
        <taxon>Pseudomonadota</taxon>
        <taxon>Gammaproteobacteria</taxon>
        <taxon>Pseudomonadales</taxon>
        <taxon>Pseudomonadaceae</taxon>
        <taxon>Pseudomonas</taxon>
    </lineage>
</organism>
<accession>A0A367MDA7</accession>
<protein>
    <submittedName>
        <fullName evidence="1">Three-Cys-motif partner protein TcmP</fullName>
    </submittedName>
</protein>
<gene>
    <name evidence="1" type="primary">tcmP</name>
    <name evidence="2" type="ORF">DT376_07255</name>
    <name evidence="1" type="ORF">GNQ48_32760</name>
</gene>
<sequence>MAKDEKYKWNISTGTYPQIDPHSKIKHKIIQDYIRSYITVVMSNQMIPRIGISIIDGFCGGGIYKDDDGIGIHYGSPIIALETVRQTVAEINTLRKQDREVIAKYYFVDIKKDNIDYLNAVLNAKGYSHLIDKDVFPIKSRFTNALPALINQIKKLKFSQRAIFLLDQYAYKDVPFSSIRAIFQEVRNAEVLLTFNVDSLIDYLSEREENRKALQNIDLEKYIPWAKLPSFKATMRHEWQHLIQRFLAEGILKESGAEFMTVFFITPFGANPRTYWFIHLAKSYRANAVMKEIHWKYGNHFSHAMTPALFVGYDTKRDIQVTDQQNLGFGEEHFFDNVTGKRIERELSELLPRQIYQQPVQTFEDMMKSMANSTMANESIVREALHMPILCKDIEVYDKDSGTKRRKGSSIKSSDILMPAAQRTMFFIPPISMVQKGKAEFEDE</sequence>
<dbReference type="RefSeq" id="WP_003117070.1">
    <property type="nucleotide sequence ID" value="NZ_CAADLS010000279.1"/>
</dbReference>
<dbReference type="InterPro" id="IPR031009">
    <property type="entry name" value="Tcm_partner"/>
</dbReference>
<evidence type="ECO:0000313" key="1">
    <source>
        <dbReference type="EMBL" id="MUI39729.1"/>
    </source>
</evidence>
<dbReference type="AlphaFoldDB" id="A0A367MDA7"/>
<evidence type="ECO:0000313" key="3">
    <source>
        <dbReference type="Proteomes" id="UP000253594"/>
    </source>
</evidence>
<dbReference type="NCBIfam" id="TIGR04474">
    <property type="entry name" value="tcm_partner"/>
    <property type="match status" value="1"/>
</dbReference>
<reference evidence="2 3" key="1">
    <citation type="submission" date="2018-07" db="EMBL/GenBank/DDBJ databases">
        <title>Mechanisms of high-level aminoglycoside resistance among Gram-negative pathogens in Brazil.</title>
        <authorList>
            <person name="Ballaben A.S."/>
            <person name="Darini A.L.C."/>
            <person name="Doi Y."/>
        </authorList>
    </citation>
    <scope>NUCLEOTIDE SEQUENCE [LARGE SCALE GENOMIC DNA]</scope>
    <source>
        <strain evidence="2 3">B2-305</strain>
    </source>
</reference>
<dbReference type="EMBL" id="QORE01000160">
    <property type="protein sequence ID" value="RCI75517.1"/>
    <property type="molecule type" value="Genomic_DNA"/>
</dbReference>
<dbReference type="Proteomes" id="UP000253594">
    <property type="component" value="Unassembled WGS sequence"/>
</dbReference>